<evidence type="ECO:0000313" key="3">
    <source>
        <dbReference type="Proteomes" id="UP000010809"/>
    </source>
</evidence>
<keyword evidence="3" id="KW-1185">Reference proteome</keyword>
<dbReference type="PATRIC" id="fig|1255043.3.peg.510"/>
<accession>L0DT75</accession>
<dbReference type="HOGENOM" id="CLU_2669951_0_0_6"/>
<organism evidence="2 3">
    <name type="scientific">Thioalkalivibrio nitratireducens (strain DSM 14787 / UNIQEM 213 / ALEN2)</name>
    <dbReference type="NCBI Taxonomy" id="1255043"/>
    <lineage>
        <taxon>Bacteria</taxon>
        <taxon>Pseudomonadati</taxon>
        <taxon>Pseudomonadota</taxon>
        <taxon>Gammaproteobacteria</taxon>
        <taxon>Chromatiales</taxon>
        <taxon>Ectothiorhodospiraceae</taxon>
        <taxon>Thioalkalivibrio</taxon>
    </lineage>
</organism>
<name>L0DT75_THIND</name>
<dbReference type="Proteomes" id="UP000010809">
    <property type="component" value="Chromosome"/>
</dbReference>
<gene>
    <name evidence="2" type="ordered locus">TVNIR_0506</name>
</gene>
<proteinExistence type="predicted"/>
<evidence type="ECO:0000313" key="2">
    <source>
        <dbReference type="EMBL" id="AGA32208.1"/>
    </source>
</evidence>
<dbReference type="AlphaFoldDB" id="L0DT75"/>
<feature type="compositionally biased region" description="Basic and acidic residues" evidence="1">
    <location>
        <begin position="35"/>
        <end position="50"/>
    </location>
</feature>
<dbReference type="EMBL" id="CP003989">
    <property type="protein sequence ID" value="AGA32208.1"/>
    <property type="molecule type" value="Genomic_DNA"/>
</dbReference>
<feature type="region of interest" description="Disordered" evidence="1">
    <location>
        <begin position="1"/>
        <end position="75"/>
    </location>
</feature>
<evidence type="ECO:0000256" key="1">
    <source>
        <dbReference type="SAM" id="MobiDB-lite"/>
    </source>
</evidence>
<sequence length="75" mass="8426">MAAHGPPVPAWNDPSRARNSHSPPPRPRGLRRRHSDPASSRRDRSFRDRLTPASDPPPRRNRRPPVLELPTVEGG</sequence>
<protein>
    <submittedName>
        <fullName evidence="2">Uncharacterized protein</fullName>
    </submittedName>
</protein>
<dbReference type="KEGG" id="tni:TVNIR_0506"/>
<reference evidence="2" key="1">
    <citation type="submission" date="2015-12" db="EMBL/GenBank/DDBJ databases">
        <authorList>
            <person name="Tikhonova T.V."/>
            <person name="Pavlov A.R."/>
            <person name="Beletsky A.V."/>
            <person name="Mardanov A.V."/>
            <person name="Sorokin D.Y."/>
            <person name="Ravin N.V."/>
            <person name="Popov V.O."/>
        </authorList>
    </citation>
    <scope>NUCLEOTIDE SEQUENCE</scope>
    <source>
        <strain evidence="2">DSM 14787</strain>
    </source>
</reference>